<dbReference type="PATRIC" id="fig|69.6.peg.5044"/>
<dbReference type="InterPro" id="IPR001543">
    <property type="entry name" value="FliN-like_C"/>
</dbReference>
<dbReference type="GO" id="GO:0050918">
    <property type="term" value="P:positive chemotaxis"/>
    <property type="evidence" value="ECO:0007669"/>
    <property type="project" value="TreeGrafter"/>
</dbReference>
<dbReference type="Proteomes" id="UP000061569">
    <property type="component" value="Chromosome"/>
</dbReference>
<evidence type="ECO:0000256" key="2">
    <source>
        <dbReference type="ARBA" id="ARBA00023026"/>
    </source>
</evidence>
<dbReference type="NCBIfam" id="TIGR02551">
    <property type="entry name" value="SpaO_YscQ"/>
    <property type="match status" value="1"/>
</dbReference>
<dbReference type="PANTHER" id="PTHR30034">
    <property type="entry name" value="FLAGELLAR MOTOR SWITCH PROTEIN FLIM"/>
    <property type="match status" value="1"/>
</dbReference>
<sequence>MADTQADIGAPARAGEDLAARAQPLRGKVPALPLWQAQALCAFFGAPQRWPLREGGGWLEFFRAGPIDGETVTLEGDGARVRLQLDSGLALDADTGLHWSGYRGRSRVLAWSLAHESQLMKLSQALDVALIPVVDDGAASLRELQARGGEDDGLWLGFRILDGAGQARSRGHLRIPPGWVDRLLLRAEPFERARGDGDGEQYRDWSQLPVPVTLSWDGPSLRYAQWRQLRAGDVLVIGNYQRPPPVRALAPGLAWPLAPVADGWRIDGPPLTLSTHQETSAMSDPESAADAPEAATGPDVPVRLEFDLGRLECRYEDLAGFQPGYVFALPSRLEGANVVIRANGRDAGRGEIVAVGETLGVRLLSWS</sequence>
<feature type="domain" description="Flagellar motor switch protein FliN-like C-terminal" evidence="4">
    <location>
        <begin position="299"/>
        <end position="365"/>
    </location>
</feature>
<name>A0A0S2DPI0_LYSEN</name>
<reference evidence="5 6" key="1">
    <citation type="submission" date="2015-11" db="EMBL/GenBank/DDBJ databases">
        <title>Genome sequences of Lysobacter enzymogenes strain C3 and Lysobacter antibioticus ATCC 29479.</title>
        <authorList>
            <person name="Kobayashi D.Y."/>
        </authorList>
    </citation>
    <scope>NUCLEOTIDE SEQUENCE [LARGE SCALE GENOMIC DNA]</scope>
    <source>
        <strain evidence="5 6">C3</strain>
    </source>
</reference>
<dbReference type="RefSeq" id="WP_057949569.1">
    <property type="nucleotide sequence ID" value="NZ_CP110813.1"/>
</dbReference>
<dbReference type="InterPro" id="IPR036429">
    <property type="entry name" value="SpoA-like_sf"/>
</dbReference>
<feature type="region of interest" description="Disordered" evidence="3">
    <location>
        <begin position="269"/>
        <end position="298"/>
    </location>
</feature>
<evidence type="ECO:0000259" key="4">
    <source>
        <dbReference type="Pfam" id="PF01052"/>
    </source>
</evidence>
<evidence type="ECO:0000256" key="3">
    <source>
        <dbReference type="SAM" id="MobiDB-lite"/>
    </source>
</evidence>
<dbReference type="STRING" id="69.GLE_5119"/>
<dbReference type="AlphaFoldDB" id="A0A0S2DPI0"/>
<feature type="compositionally biased region" description="Low complexity" evidence="3">
    <location>
        <begin position="283"/>
        <end position="295"/>
    </location>
</feature>
<dbReference type="PRINTS" id="PR01339">
    <property type="entry name" value="TYPE3OMOPROT"/>
</dbReference>
<keyword evidence="2" id="KW-0843">Virulence</keyword>
<dbReference type="KEGG" id="lez:GLE_5119"/>
<dbReference type="Pfam" id="PF01052">
    <property type="entry name" value="FliMN_C"/>
    <property type="match status" value="1"/>
</dbReference>
<evidence type="ECO:0000313" key="6">
    <source>
        <dbReference type="Proteomes" id="UP000061569"/>
    </source>
</evidence>
<dbReference type="InterPro" id="IPR003283">
    <property type="entry name" value="T3SS_OMP_SpaO"/>
</dbReference>
<dbReference type="InterPro" id="IPR013385">
    <property type="entry name" value="T3SS_SpaO/YscQ/SpaO"/>
</dbReference>
<gene>
    <name evidence="5" type="primary">epaO</name>
    <name evidence="5" type="ORF">GLE_5119</name>
</gene>
<evidence type="ECO:0000313" key="5">
    <source>
        <dbReference type="EMBL" id="ALN60460.1"/>
    </source>
</evidence>
<accession>A0A0S2DPI0</accession>
<dbReference type="SUPFAM" id="SSF101801">
    <property type="entry name" value="Surface presentation of antigens (SPOA)"/>
    <property type="match status" value="1"/>
</dbReference>
<comment type="similarity">
    <text evidence="1">Belongs to the FliN/MopA/SpaO family.</text>
</comment>
<dbReference type="Gene3D" id="2.30.330.10">
    <property type="entry name" value="SpoA-like"/>
    <property type="match status" value="1"/>
</dbReference>
<dbReference type="GO" id="GO:0030254">
    <property type="term" value="P:protein secretion by the type III secretion system"/>
    <property type="evidence" value="ECO:0007669"/>
    <property type="project" value="InterPro"/>
</dbReference>
<proteinExistence type="inferred from homology"/>
<evidence type="ECO:0000256" key="1">
    <source>
        <dbReference type="ARBA" id="ARBA00009226"/>
    </source>
</evidence>
<dbReference type="PANTHER" id="PTHR30034:SF6">
    <property type="entry name" value="YOP PROTEINS TRANSLOCATION PROTEIN Q"/>
    <property type="match status" value="1"/>
</dbReference>
<protein>
    <submittedName>
        <fullName evidence="5">Type III secretion apparatus protein</fullName>
    </submittedName>
</protein>
<dbReference type="OrthoDB" id="182173at2"/>
<dbReference type="EMBL" id="CP013140">
    <property type="protein sequence ID" value="ALN60460.1"/>
    <property type="molecule type" value="Genomic_DNA"/>
</dbReference>
<organism evidence="5 6">
    <name type="scientific">Lysobacter enzymogenes</name>
    <dbReference type="NCBI Taxonomy" id="69"/>
    <lineage>
        <taxon>Bacteria</taxon>
        <taxon>Pseudomonadati</taxon>
        <taxon>Pseudomonadota</taxon>
        <taxon>Gammaproteobacteria</taxon>
        <taxon>Lysobacterales</taxon>
        <taxon>Lysobacteraceae</taxon>
        <taxon>Lysobacter</taxon>
    </lineage>
</organism>
<dbReference type="GO" id="GO:0071978">
    <property type="term" value="P:bacterial-type flagellum-dependent swarming motility"/>
    <property type="evidence" value="ECO:0007669"/>
    <property type="project" value="TreeGrafter"/>
</dbReference>
<feature type="compositionally biased region" description="Polar residues" evidence="3">
    <location>
        <begin position="272"/>
        <end position="282"/>
    </location>
</feature>